<dbReference type="EMBL" id="GL377304">
    <property type="protein sequence ID" value="EFI99695.1"/>
    <property type="molecule type" value="Genomic_DNA"/>
</dbReference>
<dbReference type="GeneID" id="9585795"/>
<evidence type="ECO:0008006" key="4">
    <source>
        <dbReference type="Google" id="ProtNLM"/>
    </source>
</evidence>
<dbReference type="AlphaFoldDB" id="D8PXL3"/>
<proteinExistence type="predicted"/>
<organism evidence="3">
    <name type="scientific">Schizophyllum commune (strain H4-8 / FGSC 9210)</name>
    <name type="common">Split gill fungus</name>
    <dbReference type="NCBI Taxonomy" id="578458"/>
    <lineage>
        <taxon>Eukaryota</taxon>
        <taxon>Fungi</taxon>
        <taxon>Dikarya</taxon>
        <taxon>Basidiomycota</taxon>
        <taxon>Agaricomycotina</taxon>
        <taxon>Agaricomycetes</taxon>
        <taxon>Agaricomycetidae</taxon>
        <taxon>Agaricales</taxon>
        <taxon>Schizophyllaceae</taxon>
        <taxon>Schizophyllum</taxon>
    </lineage>
</organism>
<keyword evidence="3" id="KW-1185">Reference proteome</keyword>
<evidence type="ECO:0000313" key="3">
    <source>
        <dbReference type="Proteomes" id="UP000007431"/>
    </source>
</evidence>
<sequence>MHSHDGMHSPPGGKGKRKLCGFRSSASAEPQSARPDPDYEPEAAELFDHVQLHAWASHGMRCPWRGCEYHFRGKSNGYSNLRKHLLTHWKTRSGTLCPLCFEGITVNGPMALTRHYASGW</sequence>
<gene>
    <name evidence="2" type="ORF">SCHCODRAFT_84849</name>
</gene>
<reference evidence="2 3" key="1">
    <citation type="journal article" date="2010" name="Nat. Biotechnol.">
        <title>Genome sequence of the model mushroom Schizophyllum commune.</title>
        <authorList>
            <person name="Ohm R.A."/>
            <person name="de Jong J.F."/>
            <person name="Lugones L.G."/>
            <person name="Aerts A."/>
            <person name="Kothe E."/>
            <person name="Stajich J.E."/>
            <person name="de Vries R.P."/>
            <person name="Record E."/>
            <person name="Levasseur A."/>
            <person name="Baker S.E."/>
            <person name="Bartholomew K.A."/>
            <person name="Coutinho P.M."/>
            <person name="Erdmann S."/>
            <person name="Fowler T.J."/>
            <person name="Gathman A.C."/>
            <person name="Lombard V."/>
            <person name="Henrissat B."/>
            <person name="Knabe N."/>
            <person name="Kuees U."/>
            <person name="Lilly W.W."/>
            <person name="Lindquist E."/>
            <person name="Lucas S."/>
            <person name="Magnuson J.K."/>
            <person name="Piumi F."/>
            <person name="Raudaskoski M."/>
            <person name="Salamov A."/>
            <person name="Schmutz J."/>
            <person name="Schwarze F.W.M.R."/>
            <person name="vanKuyk P.A."/>
            <person name="Horton J.S."/>
            <person name="Grigoriev I.V."/>
            <person name="Woesten H.A.B."/>
        </authorList>
    </citation>
    <scope>NUCLEOTIDE SEQUENCE [LARGE SCALE GENOMIC DNA]</scope>
    <source>
        <strain evidence="3">H4-8 / FGSC 9210</strain>
    </source>
</reference>
<protein>
    <recommendedName>
        <fullName evidence="4">C2H2-type domain-containing protein</fullName>
    </recommendedName>
</protein>
<dbReference type="OrthoDB" id="2938841at2759"/>
<accession>D8PXL3</accession>
<dbReference type="VEuPathDB" id="FungiDB:SCHCODRAFT_02491117"/>
<dbReference type="RefSeq" id="XP_003034598.1">
    <property type="nucleotide sequence ID" value="XM_003034552.1"/>
</dbReference>
<evidence type="ECO:0000256" key="1">
    <source>
        <dbReference type="SAM" id="MobiDB-lite"/>
    </source>
</evidence>
<dbReference type="KEGG" id="scm:SCHCO_02491117"/>
<dbReference type="Proteomes" id="UP000007431">
    <property type="component" value="Unassembled WGS sequence"/>
</dbReference>
<name>D8PXL3_SCHCM</name>
<feature type="region of interest" description="Disordered" evidence="1">
    <location>
        <begin position="1"/>
        <end position="40"/>
    </location>
</feature>
<dbReference type="HOGENOM" id="CLU_2050993_0_0_1"/>
<dbReference type="InParanoid" id="D8PXL3"/>
<evidence type="ECO:0000313" key="2">
    <source>
        <dbReference type="EMBL" id="EFI99695.1"/>
    </source>
</evidence>